<evidence type="ECO:0000313" key="2">
    <source>
        <dbReference type="Proteomes" id="UP000822688"/>
    </source>
</evidence>
<evidence type="ECO:0000313" key="1">
    <source>
        <dbReference type="EMBL" id="KAG0582768.1"/>
    </source>
</evidence>
<accession>A0A8T0IJQ4</accession>
<organism evidence="1 2">
    <name type="scientific">Ceratodon purpureus</name>
    <name type="common">Fire moss</name>
    <name type="synonym">Dicranum purpureum</name>
    <dbReference type="NCBI Taxonomy" id="3225"/>
    <lineage>
        <taxon>Eukaryota</taxon>
        <taxon>Viridiplantae</taxon>
        <taxon>Streptophyta</taxon>
        <taxon>Embryophyta</taxon>
        <taxon>Bryophyta</taxon>
        <taxon>Bryophytina</taxon>
        <taxon>Bryopsida</taxon>
        <taxon>Dicranidae</taxon>
        <taxon>Pseudoditrichales</taxon>
        <taxon>Ditrichaceae</taxon>
        <taxon>Ceratodon</taxon>
    </lineage>
</organism>
<sequence length="107" mass="11823">ESSVAEAPPGAKVQCCRGCCSCRLRRKLVFFAVRSRCGPALVLWKNLGGLWEGRTREVEISCGGRDVESVAELHATSFGCSLRFRKCRIRHGVLKSDCNTLVISDQH</sequence>
<proteinExistence type="predicted"/>
<reference evidence="1" key="1">
    <citation type="submission" date="2020-06" db="EMBL/GenBank/DDBJ databases">
        <title>WGS assembly of Ceratodon purpureus strain R40.</title>
        <authorList>
            <person name="Carey S.B."/>
            <person name="Jenkins J."/>
            <person name="Shu S."/>
            <person name="Lovell J.T."/>
            <person name="Sreedasyam A."/>
            <person name="Maumus F."/>
            <person name="Tiley G.P."/>
            <person name="Fernandez-Pozo N."/>
            <person name="Barry K."/>
            <person name="Chen C."/>
            <person name="Wang M."/>
            <person name="Lipzen A."/>
            <person name="Daum C."/>
            <person name="Saski C.A."/>
            <person name="Payton A.C."/>
            <person name="Mcbreen J.C."/>
            <person name="Conrad R.E."/>
            <person name="Kollar L.M."/>
            <person name="Olsson S."/>
            <person name="Huttunen S."/>
            <person name="Landis J.B."/>
            <person name="Wickett N.J."/>
            <person name="Johnson M.G."/>
            <person name="Rensing S.A."/>
            <person name="Grimwood J."/>
            <person name="Schmutz J."/>
            <person name="Mcdaniel S.F."/>
        </authorList>
    </citation>
    <scope>NUCLEOTIDE SEQUENCE</scope>
    <source>
        <strain evidence="1">R40</strain>
    </source>
</reference>
<gene>
    <name evidence="1" type="ORF">KC19_3G084500</name>
</gene>
<dbReference type="AlphaFoldDB" id="A0A8T0IJQ4"/>
<name>A0A8T0IJQ4_CERPU</name>
<dbReference type="Proteomes" id="UP000822688">
    <property type="component" value="Chromosome 3"/>
</dbReference>
<comment type="caution">
    <text evidence="1">The sequence shown here is derived from an EMBL/GenBank/DDBJ whole genome shotgun (WGS) entry which is preliminary data.</text>
</comment>
<dbReference type="EMBL" id="CM026423">
    <property type="protein sequence ID" value="KAG0582768.1"/>
    <property type="molecule type" value="Genomic_DNA"/>
</dbReference>
<feature type="non-terminal residue" evidence="1">
    <location>
        <position position="1"/>
    </location>
</feature>
<keyword evidence="2" id="KW-1185">Reference proteome</keyword>
<protein>
    <submittedName>
        <fullName evidence="1">Uncharacterized protein</fullName>
    </submittedName>
</protein>